<dbReference type="EMBL" id="FPHM01000165">
    <property type="protein sequence ID" value="SFV70688.1"/>
    <property type="molecule type" value="Genomic_DNA"/>
</dbReference>
<gene>
    <name evidence="2" type="ORF">MNB_SV-13-301</name>
</gene>
<feature type="coiled-coil region" evidence="1">
    <location>
        <begin position="13"/>
        <end position="61"/>
    </location>
</feature>
<proteinExistence type="predicted"/>
<name>A0A1W1CXU1_9ZZZZ</name>
<protein>
    <submittedName>
        <fullName evidence="2">Uncharacterized protein</fullName>
    </submittedName>
</protein>
<dbReference type="AlphaFoldDB" id="A0A1W1CXU1"/>
<accession>A0A1W1CXU1</accession>
<reference evidence="2" key="1">
    <citation type="submission" date="2016-10" db="EMBL/GenBank/DDBJ databases">
        <authorList>
            <person name="de Groot N.N."/>
        </authorList>
    </citation>
    <scope>NUCLEOTIDE SEQUENCE</scope>
</reference>
<organism evidence="2">
    <name type="scientific">hydrothermal vent metagenome</name>
    <dbReference type="NCBI Taxonomy" id="652676"/>
    <lineage>
        <taxon>unclassified sequences</taxon>
        <taxon>metagenomes</taxon>
        <taxon>ecological metagenomes</taxon>
    </lineage>
</organism>
<sequence length="65" mass="7779">MLLPQSEQIQSSSKSKRITIDDVKKRLKEIEQKNMLEQIEIDSFEKKVRAYQRKVENLKTKKTNE</sequence>
<evidence type="ECO:0000256" key="1">
    <source>
        <dbReference type="SAM" id="Coils"/>
    </source>
</evidence>
<keyword evidence="1" id="KW-0175">Coiled coil</keyword>
<evidence type="ECO:0000313" key="2">
    <source>
        <dbReference type="EMBL" id="SFV70688.1"/>
    </source>
</evidence>